<protein>
    <submittedName>
        <fullName evidence="2">Ferredoxin</fullName>
    </submittedName>
</protein>
<evidence type="ECO:0000313" key="3">
    <source>
        <dbReference type="Proteomes" id="UP000757604"/>
    </source>
</evidence>
<gene>
    <name evidence="2" type="ORF">JNB71_03005</name>
</gene>
<dbReference type="InterPro" id="IPR017896">
    <property type="entry name" value="4Fe4S_Fe-S-bd"/>
</dbReference>
<comment type="caution">
    <text evidence="2">The sequence shown here is derived from an EMBL/GenBank/DDBJ whole genome shotgun (WGS) entry which is preliminary data.</text>
</comment>
<dbReference type="RefSeq" id="WP_220370344.1">
    <property type="nucleotide sequence ID" value="NZ_JAEUAO010000001.1"/>
</dbReference>
<dbReference type="EMBL" id="JAEUAO010000001">
    <property type="protein sequence ID" value="MBW9062278.1"/>
    <property type="molecule type" value="Genomic_DNA"/>
</dbReference>
<sequence length="234" mass="24926">MSGPLTSSNDVLTKLRAVLEPHGVFLRGVVNFADGDRAPVLKEGAAAASVVLLGNIGSSIWPAFERWRDAPANKDARNPLDTWSKAVIEPVAQDFGATAYFPSDPPWQPFQQWAMRAEGLRPSPLGILIHPQYGLWHGYRGALGFGGALVAAPPVRHEHPCDDCSGKACLSACPAAAVLTTGFQISPCRAHLATGEGQAGCMVSGCLARNACPVGVQYRYQPEQLQFHMAALNV</sequence>
<keyword evidence="3" id="KW-1185">Reference proteome</keyword>
<feature type="domain" description="4Fe-4S ferredoxin-type" evidence="1">
    <location>
        <begin position="151"/>
        <end position="183"/>
    </location>
</feature>
<name>A0ABS7H7P2_9HYPH</name>
<evidence type="ECO:0000313" key="2">
    <source>
        <dbReference type="EMBL" id="MBW9062278.1"/>
    </source>
</evidence>
<dbReference type="Proteomes" id="UP000757604">
    <property type="component" value="Unassembled WGS sequence"/>
</dbReference>
<evidence type="ECO:0000259" key="1">
    <source>
        <dbReference type="PROSITE" id="PS51379"/>
    </source>
</evidence>
<reference evidence="2 3" key="1">
    <citation type="journal article" date="2021" name="MBio">
        <title>Poor Competitiveness of Bradyrhizobium in Pigeon Pea Root Colonization in Indian Soils.</title>
        <authorList>
            <person name="Chalasani D."/>
            <person name="Basu A."/>
            <person name="Pullabhotla S.V.S.R.N."/>
            <person name="Jorrin B."/>
            <person name="Neal A.L."/>
            <person name="Poole P.S."/>
            <person name="Podile A.R."/>
            <person name="Tkacz A."/>
        </authorList>
    </citation>
    <scope>NUCLEOTIDE SEQUENCE [LARGE SCALE GENOMIC DNA]</scope>
    <source>
        <strain evidence="2 3">HU44</strain>
    </source>
</reference>
<organism evidence="2 3">
    <name type="scientific">Rhizobium herbae</name>
    <dbReference type="NCBI Taxonomy" id="508661"/>
    <lineage>
        <taxon>Bacteria</taxon>
        <taxon>Pseudomonadati</taxon>
        <taxon>Pseudomonadota</taxon>
        <taxon>Alphaproteobacteria</taxon>
        <taxon>Hyphomicrobiales</taxon>
        <taxon>Rhizobiaceae</taxon>
        <taxon>Rhizobium/Agrobacterium group</taxon>
        <taxon>Rhizobium</taxon>
    </lineage>
</organism>
<dbReference type="PROSITE" id="PS51379">
    <property type="entry name" value="4FE4S_FER_2"/>
    <property type="match status" value="1"/>
</dbReference>
<proteinExistence type="predicted"/>
<accession>A0ABS7H7P2</accession>